<dbReference type="STRING" id="511.UZ73_17835"/>
<dbReference type="SUPFAM" id="SSF47240">
    <property type="entry name" value="Ferritin-like"/>
    <property type="match status" value="1"/>
</dbReference>
<evidence type="ECO:0000313" key="4">
    <source>
        <dbReference type="Proteomes" id="UP000245216"/>
    </source>
</evidence>
<dbReference type="InterPro" id="IPR012078">
    <property type="entry name" value="MP_mOase_hydro"/>
</dbReference>
<dbReference type="OrthoDB" id="9806768at2"/>
<dbReference type="Pfam" id="PF02332">
    <property type="entry name" value="Phenol_Hydrox"/>
    <property type="match status" value="1"/>
</dbReference>
<dbReference type="CDD" id="cd01058">
    <property type="entry name" value="AAMH_B"/>
    <property type="match status" value="1"/>
</dbReference>
<name>A0A2U2BHK9_ALCFA</name>
<comment type="caution">
    <text evidence="3">The sequence shown here is derived from an EMBL/GenBank/DDBJ whole genome shotgun (WGS) entry which is preliminary data.</text>
</comment>
<evidence type="ECO:0000256" key="2">
    <source>
        <dbReference type="ARBA" id="ARBA00023033"/>
    </source>
</evidence>
<proteinExistence type="predicted"/>
<keyword evidence="1" id="KW-0560">Oxidoreductase</keyword>
<reference evidence="3 4" key="1">
    <citation type="submission" date="2018-05" db="EMBL/GenBank/DDBJ databases">
        <title>Genome Sequence of an Efficient Indole-Degrading Bacterium, Alcaligenes sp.YBY.</title>
        <authorList>
            <person name="Yang B."/>
        </authorList>
    </citation>
    <scope>NUCLEOTIDE SEQUENCE [LARGE SCALE GENOMIC DNA]</scope>
    <source>
        <strain evidence="3 4">YBY</strain>
    </source>
</reference>
<dbReference type="InterPro" id="IPR003430">
    <property type="entry name" value="Phenol_Hydrox"/>
</dbReference>
<dbReference type="RefSeq" id="WP_042480285.1">
    <property type="nucleotide sequence ID" value="NZ_CAXOKM010000003.1"/>
</dbReference>
<evidence type="ECO:0000313" key="3">
    <source>
        <dbReference type="EMBL" id="PWE13504.1"/>
    </source>
</evidence>
<keyword evidence="2" id="KW-0503">Monooxygenase</keyword>
<gene>
    <name evidence="3" type="ORF">DF183_17045</name>
</gene>
<protein>
    <submittedName>
        <fullName evidence="3">Phenol hydroxylase</fullName>
    </submittedName>
</protein>
<dbReference type="EMBL" id="QEXO01000004">
    <property type="protein sequence ID" value="PWE13504.1"/>
    <property type="molecule type" value="Genomic_DNA"/>
</dbReference>
<dbReference type="Gene3D" id="1.10.620.20">
    <property type="entry name" value="Ribonucleotide Reductase, subunit A"/>
    <property type="match status" value="1"/>
</dbReference>
<organism evidence="3 4">
    <name type="scientific">Alcaligenes faecalis</name>
    <dbReference type="NCBI Taxonomy" id="511"/>
    <lineage>
        <taxon>Bacteria</taxon>
        <taxon>Pseudomonadati</taxon>
        <taxon>Pseudomonadota</taxon>
        <taxon>Betaproteobacteria</taxon>
        <taxon>Burkholderiales</taxon>
        <taxon>Alcaligenaceae</taxon>
        <taxon>Alcaligenes</taxon>
    </lineage>
</organism>
<evidence type="ECO:0000256" key="1">
    <source>
        <dbReference type="ARBA" id="ARBA00023002"/>
    </source>
</evidence>
<dbReference type="GO" id="GO:0016709">
    <property type="term" value="F:oxidoreductase activity, acting on paired donors, with incorporation or reduction of molecular oxygen, NAD(P)H as one donor, and incorporation of one atom of oxygen"/>
    <property type="evidence" value="ECO:0007669"/>
    <property type="project" value="InterPro"/>
</dbReference>
<dbReference type="InterPro" id="IPR012348">
    <property type="entry name" value="RNR-like"/>
</dbReference>
<dbReference type="PIRSF" id="PIRSF000040">
    <property type="entry name" value="MMOH_comp"/>
    <property type="match status" value="1"/>
</dbReference>
<dbReference type="AlphaFoldDB" id="A0A2U2BHK9"/>
<sequence>MTLEIKTASLQPVRQTFANVARRFGEKPATRYQEATYDAQATANFHYRPLWMPDKTLNDPTHTAIQMKDWYVFRDPRQFYYGAYVQNRARMQESAETNYGFFEKRELAQYLSEDVKAKVTRLLLPLRHIEQTANLNFMSGSAYGYGTTITQACLYAGMDSLGMAQYVSRIGLLIDGNSADSLSQAKEAWMQDAAWQGLRALCEKTLVQKDWFELLLVQSLLINTVVHQVVYQGLVADLAKEGGRDLDMLLEFMLECHKDLSNWSDSVFKIAAAESEENKQQLQNWLNQWLPQVQAAFMPYIQAAFADQADQVWTQAQETIAKRVTKAGLSLGGEA</sequence>
<dbReference type="InterPro" id="IPR009078">
    <property type="entry name" value="Ferritin-like_SF"/>
</dbReference>
<reference evidence="3 4" key="2">
    <citation type="submission" date="2018-05" db="EMBL/GenBank/DDBJ databases">
        <authorList>
            <person name="Lanie J.A."/>
            <person name="Ng W.-L."/>
            <person name="Kazmierczak K.M."/>
            <person name="Andrzejewski T.M."/>
            <person name="Davidsen T.M."/>
            <person name="Wayne K.J."/>
            <person name="Tettelin H."/>
            <person name="Glass J.I."/>
            <person name="Rusch D."/>
            <person name="Podicherti R."/>
            <person name="Tsui H.-C.T."/>
            <person name="Winkler M.E."/>
        </authorList>
    </citation>
    <scope>NUCLEOTIDE SEQUENCE [LARGE SCALE GENOMIC DNA]</scope>
    <source>
        <strain evidence="3 4">YBY</strain>
    </source>
</reference>
<dbReference type="Proteomes" id="UP000245216">
    <property type="component" value="Unassembled WGS sequence"/>
</dbReference>
<accession>A0A2U2BHK9</accession>